<dbReference type="SUPFAM" id="SSF52540">
    <property type="entry name" value="P-loop containing nucleoside triphosphate hydrolases"/>
    <property type="match status" value="1"/>
</dbReference>
<evidence type="ECO:0000259" key="1">
    <source>
        <dbReference type="Pfam" id="PF07085"/>
    </source>
</evidence>
<dbReference type="CDD" id="cd03109">
    <property type="entry name" value="DTBS"/>
    <property type="match status" value="1"/>
</dbReference>
<dbReference type="Gene3D" id="3.40.50.300">
    <property type="entry name" value="P-loop containing nucleotide triphosphate hydrolases"/>
    <property type="match status" value="1"/>
</dbReference>
<dbReference type="Gene3D" id="3.40.1390.20">
    <property type="entry name" value="HprK N-terminal domain-like"/>
    <property type="match status" value="1"/>
</dbReference>
<protein>
    <recommendedName>
        <fullName evidence="1">DRTGG domain-containing protein</fullName>
    </recommendedName>
</protein>
<dbReference type="InterPro" id="IPR028979">
    <property type="entry name" value="Ser_kin/Pase_Hpr-like_N_sf"/>
</dbReference>
<dbReference type="SUPFAM" id="SSF75138">
    <property type="entry name" value="HprK N-terminal domain-like"/>
    <property type="match status" value="1"/>
</dbReference>
<dbReference type="EMBL" id="LWAJ01000124">
    <property type="protein sequence ID" value="KZL49942.1"/>
    <property type="molecule type" value="Genomic_DNA"/>
</dbReference>
<evidence type="ECO:0000313" key="3">
    <source>
        <dbReference type="Proteomes" id="UP000076555"/>
    </source>
</evidence>
<gene>
    <name evidence="2" type="ORF">A2T98_10200</name>
</gene>
<dbReference type="Pfam" id="PF07085">
    <property type="entry name" value="DRTGG"/>
    <property type="match status" value="1"/>
</dbReference>
<comment type="caution">
    <text evidence="2">The sequence shown here is derived from an EMBL/GenBank/DDBJ whole genome shotgun (WGS) entry which is preliminary data.</text>
</comment>
<dbReference type="Proteomes" id="UP000076555">
    <property type="component" value="Unassembled WGS sequence"/>
</dbReference>
<dbReference type="OrthoDB" id="9769095at2"/>
<dbReference type="PANTHER" id="PTHR43356:SF2">
    <property type="entry name" value="PHOSPHATE ACETYLTRANSFERASE"/>
    <property type="match status" value="1"/>
</dbReference>
<proteinExistence type="predicted"/>
<dbReference type="InterPro" id="IPR027417">
    <property type="entry name" value="P-loop_NTPase"/>
</dbReference>
<dbReference type="InterPro" id="IPR050500">
    <property type="entry name" value="Phos_Acetyltrans/Butyryltrans"/>
</dbReference>
<dbReference type="AlphaFoldDB" id="A0A166JNU3"/>
<dbReference type="Pfam" id="PF13500">
    <property type="entry name" value="AAA_26"/>
    <property type="match status" value="1"/>
</dbReference>
<dbReference type="InterPro" id="IPR010766">
    <property type="entry name" value="DRTGG"/>
</dbReference>
<evidence type="ECO:0000313" key="2">
    <source>
        <dbReference type="EMBL" id="KZL49942.1"/>
    </source>
</evidence>
<accession>A0A166JNU3</accession>
<organism evidence="2 3">
    <name type="scientific">Nodularia spumigena CENA596</name>
    <dbReference type="NCBI Taxonomy" id="1819295"/>
    <lineage>
        <taxon>Bacteria</taxon>
        <taxon>Bacillati</taxon>
        <taxon>Cyanobacteriota</taxon>
        <taxon>Cyanophyceae</taxon>
        <taxon>Nostocales</taxon>
        <taxon>Nodulariaceae</taxon>
        <taxon>Nodularia</taxon>
    </lineage>
</organism>
<name>A0A166JNU3_NODSP</name>
<feature type="domain" description="DRTGG" evidence="1">
    <location>
        <begin position="218"/>
        <end position="322"/>
    </location>
</feature>
<dbReference type="PANTHER" id="PTHR43356">
    <property type="entry name" value="PHOSPHATE ACETYLTRANSFERASE"/>
    <property type="match status" value="1"/>
</dbReference>
<dbReference type="RefSeq" id="WP_063872675.1">
    <property type="nucleotide sequence ID" value="NZ_CAWMRI010000124.1"/>
</dbReference>
<sequence length="364" mass="39712">MPKSAKCLLIGSTETYSGKSATVLGLSYQLQQKGLDIAYAKPLGTCFSESGGTVVEEDVQFIAHSLSLPTSRVAATMLALDEVNVQKRLRGEDKTDYRQLLKQQYLQISQGDLVLLEGPGDLTQGNLFDLSLLQVAQALDAAVLLVARYNSLLSAETLLSAKQLVGDRLVGVVINDIPTEQLEIVDAQLCPFLEKQGIPVLATLPKSDLLRSVSVGKLVTQLNAEVLCRHDRLDLMVESLAIGAMNVNSAVKYFRKRRNMAVVTGGDRVEIQQAALETSTQCLILTGQLPPPAFILTRAEELEIPILSVDLDTLTTVEIIERTFGQVRVHEPIKVQCIRQLMTKHFDIDRLLSKLGLTPAGALP</sequence>
<reference evidence="2 3" key="1">
    <citation type="submission" date="2016-04" db="EMBL/GenBank/DDBJ databases">
        <title>Draft Genome Assembly of the Bloom-forming Cyanobacterium Nodularia spumigena Strain CENA596 in Shrimp Production Ponds.</title>
        <authorList>
            <person name="Popin R.V."/>
            <person name="Rigonato J."/>
            <person name="Abreu V.A."/>
            <person name="Andreote A.P."/>
            <person name="Silveira S.B."/>
            <person name="Odebrecht C."/>
            <person name="Fiore M.F."/>
        </authorList>
    </citation>
    <scope>NUCLEOTIDE SEQUENCE [LARGE SCALE GENOMIC DNA]</scope>
    <source>
        <strain evidence="2 3">CENA596</strain>
    </source>
</reference>